<feature type="signal peptide" evidence="1">
    <location>
        <begin position="1"/>
        <end position="19"/>
    </location>
</feature>
<dbReference type="Gene3D" id="2.70.50.70">
    <property type="match status" value="1"/>
</dbReference>
<feature type="domain" description="Auxiliary Activity family 9 catalytic" evidence="2">
    <location>
        <begin position="20"/>
        <end position="222"/>
    </location>
</feature>
<evidence type="ECO:0000313" key="3">
    <source>
        <dbReference type="EMBL" id="CCA94931.1"/>
    </source>
</evidence>
<dbReference type="InterPro" id="IPR049892">
    <property type="entry name" value="AA9"/>
</dbReference>
<dbReference type="PANTHER" id="PTHR33353">
    <property type="entry name" value="PUTATIVE (AFU_ORTHOLOGUE AFUA_1G12560)-RELATED"/>
    <property type="match status" value="1"/>
</dbReference>
<proteinExistence type="evidence at transcript level"/>
<dbReference type="PANTHER" id="PTHR33353:SF19">
    <property type="entry name" value="GLYCOSYLHYDROLASE FAMILY 61-8 PROTEIN"/>
    <property type="match status" value="1"/>
</dbReference>
<dbReference type="GO" id="GO:0016787">
    <property type="term" value="F:hydrolase activity"/>
    <property type="evidence" value="ECO:0007669"/>
    <property type="project" value="UniProtKB-KW"/>
</dbReference>
<feature type="chain" id="PRO_5003519237" evidence="1">
    <location>
        <begin position="20"/>
        <end position="238"/>
    </location>
</feature>
<organism evidence="3">
    <name type="scientific">uncultured eukaryote</name>
    <dbReference type="NCBI Taxonomy" id="100272"/>
    <lineage>
        <taxon>Eukaryota</taxon>
        <taxon>environmental samples</taxon>
    </lineage>
</organism>
<name>G8YZS6_9EUKA</name>
<gene>
    <name evidence="3" type="primary">gh61</name>
</gene>
<dbReference type="AlphaFoldDB" id="G8YZS6"/>
<evidence type="ECO:0000259" key="2">
    <source>
        <dbReference type="Pfam" id="PF03443"/>
    </source>
</evidence>
<keyword evidence="3" id="KW-0378">Hydrolase</keyword>
<reference evidence="3" key="1">
    <citation type="journal article" date="2012" name="PLoS ONE">
        <title>Metatranscriptomics reveals the diversity of genes expressed by eukaryotes in forest soils.</title>
        <authorList>
            <person name="Damon C."/>
            <person name="Lehembre F."/>
            <person name="Oger-Desfeux C."/>
            <person name="Luis P."/>
            <person name="Ranger J."/>
            <person name="Fraissinet-Tachet L."/>
            <person name="Marmeisse R."/>
        </authorList>
    </citation>
    <scope>NUCLEOTIDE SEQUENCE</scope>
</reference>
<accession>G8YZS6</accession>
<dbReference type="EMBL" id="FR865937">
    <property type="protein sequence ID" value="CCA94931.1"/>
    <property type="molecule type" value="mRNA"/>
</dbReference>
<dbReference type="Pfam" id="PF03443">
    <property type="entry name" value="AA9"/>
    <property type="match status" value="1"/>
</dbReference>
<dbReference type="CDD" id="cd21175">
    <property type="entry name" value="LPMO_AA9"/>
    <property type="match status" value="1"/>
</dbReference>
<evidence type="ECO:0000256" key="1">
    <source>
        <dbReference type="SAM" id="SignalP"/>
    </source>
</evidence>
<keyword evidence="1" id="KW-0732">Signal</keyword>
<sequence>MHHSLFALPLLLTSSLVAAHGGVIGYTIDGKKYSTAQVGTGNDRLKATPHGAQNMQRTWNGLGPVRSSTAATIACNAPGTPAKFTADAKAGSAITAHWNPWPHNGGPLSVWMVECPGDCASFSSPHTASWFKIHEEGLEGTQKLIKAANSLTVKIPASLKPGNYLIRHELINLARPPAEFYPECAQLKITGGGTKSPDASHRTTFASAYKMSLPQFTQSYESWKGKAYKLPGPPVWTG</sequence>
<protein>
    <submittedName>
        <fullName evidence="3">Putative glycoside hydrolase family 61</fullName>
    </submittedName>
</protein>
<dbReference type="InterPro" id="IPR005103">
    <property type="entry name" value="AA9_LPMO"/>
</dbReference>